<dbReference type="PROSITE" id="PS50109">
    <property type="entry name" value="HIS_KIN"/>
    <property type="match status" value="1"/>
</dbReference>
<evidence type="ECO:0000256" key="1">
    <source>
        <dbReference type="ARBA" id="ARBA00000085"/>
    </source>
</evidence>
<evidence type="ECO:0000256" key="7">
    <source>
        <dbReference type="ARBA" id="ARBA00022840"/>
    </source>
</evidence>
<keyword evidence="6" id="KW-0418">Kinase</keyword>
<dbReference type="Proteomes" id="UP000249447">
    <property type="component" value="Chromosome"/>
</dbReference>
<accession>A0A2U9T0D4</accession>
<dbReference type="AlphaFoldDB" id="A0A2U9T0D4"/>
<dbReference type="GO" id="GO:0005524">
    <property type="term" value="F:ATP binding"/>
    <property type="evidence" value="ECO:0007669"/>
    <property type="project" value="UniProtKB-KW"/>
</dbReference>
<evidence type="ECO:0000256" key="3">
    <source>
        <dbReference type="ARBA" id="ARBA00022553"/>
    </source>
</evidence>
<evidence type="ECO:0000313" key="10">
    <source>
        <dbReference type="EMBL" id="AWV05883.1"/>
    </source>
</evidence>
<reference evidence="10 11" key="1">
    <citation type="submission" date="2018-05" db="EMBL/GenBank/DDBJ databases">
        <title>The complete genome of Lysobacter maris HZ9B, a marine bacterium antagonistic against terrestrial plant pathogens.</title>
        <authorList>
            <person name="Zhang X.-Q."/>
        </authorList>
    </citation>
    <scope>NUCLEOTIDE SEQUENCE [LARGE SCALE GENOMIC DNA]</scope>
    <source>
        <strain evidence="10 11">HZ9B</strain>
    </source>
</reference>
<dbReference type="InterPro" id="IPR004358">
    <property type="entry name" value="Sig_transdc_His_kin-like_C"/>
</dbReference>
<evidence type="ECO:0000256" key="4">
    <source>
        <dbReference type="ARBA" id="ARBA00022679"/>
    </source>
</evidence>
<dbReference type="InterPro" id="IPR036890">
    <property type="entry name" value="HATPase_C_sf"/>
</dbReference>
<evidence type="ECO:0000256" key="2">
    <source>
        <dbReference type="ARBA" id="ARBA00012438"/>
    </source>
</evidence>
<dbReference type="SUPFAM" id="SSF47384">
    <property type="entry name" value="Homodimeric domain of signal transducing histidine kinase"/>
    <property type="match status" value="1"/>
</dbReference>
<dbReference type="EMBL" id="CP029843">
    <property type="protein sequence ID" value="AWV05883.1"/>
    <property type="molecule type" value="Genomic_DNA"/>
</dbReference>
<dbReference type="Pfam" id="PF00512">
    <property type="entry name" value="HisKA"/>
    <property type="match status" value="1"/>
</dbReference>
<dbReference type="InterPro" id="IPR005467">
    <property type="entry name" value="His_kinase_dom"/>
</dbReference>
<keyword evidence="5" id="KW-0547">Nucleotide-binding</keyword>
<sequence>MLYHASMPSPAAIDSPFDSLTTPVAWCDGSGAIVASNAAMSGWLGVGVRRLQGWPMAALDAGDGRLAAALSRDGDDDAPLRVRRARLRFTDHDECFADVWLSRTGDGGWRMEAHPVDEFPGDDPALLLPSALSASLKGLAHELRNPLAGLKGAAQLLSRRVDDAESRELVGLIEDEVARLTGLLDQLLSPAPSRPPSPLNIHAVLERVLRLAESDAGWAVRLLRDYDPSLPELMGDADRLVQAVWNLVRNAIEAGATHVTLRTRAEHGVRIGETLYPVALRLEIVDDGRGIPDELAERLFLPLVSGRAEGSGLGLALAQQVAREHRGSLAYRSRPGHTVFTLLLPMPAAPEADAGAPADAPEATP</sequence>
<proteinExistence type="predicted"/>
<keyword evidence="7" id="KW-0067">ATP-binding</keyword>
<keyword evidence="8" id="KW-0902">Two-component regulatory system</keyword>
<evidence type="ECO:0000256" key="8">
    <source>
        <dbReference type="ARBA" id="ARBA00023012"/>
    </source>
</evidence>
<gene>
    <name evidence="10" type="ORF">C9I47_0157</name>
</gene>
<dbReference type="PRINTS" id="PR00344">
    <property type="entry name" value="BCTRLSENSOR"/>
</dbReference>
<name>A0A2U9T0D4_9GAMM</name>
<evidence type="ECO:0000259" key="9">
    <source>
        <dbReference type="PROSITE" id="PS50109"/>
    </source>
</evidence>
<dbReference type="GO" id="GO:0000155">
    <property type="term" value="F:phosphorelay sensor kinase activity"/>
    <property type="evidence" value="ECO:0007669"/>
    <property type="project" value="InterPro"/>
</dbReference>
<organism evidence="10 11">
    <name type="scientific">Marilutibacter maris</name>
    <dbReference type="NCBI Taxonomy" id="1605891"/>
    <lineage>
        <taxon>Bacteria</taxon>
        <taxon>Pseudomonadati</taxon>
        <taxon>Pseudomonadota</taxon>
        <taxon>Gammaproteobacteria</taxon>
        <taxon>Lysobacterales</taxon>
        <taxon>Lysobacteraceae</taxon>
        <taxon>Marilutibacter</taxon>
    </lineage>
</organism>
<keyword evidence="11" id="KW-1185">Reference proteome</keyword>
<dbReference type="PANTHER" id="PTHR43065:SF16">
    <property type="entry name" value="SENSORY HISTIDINE KINASE_PHOSPHATASE NTRB"/>
    <property type="match status" value="1"/>
</dbReference>
<evidence type="ECO:0000313" key="11">
    <source>
        <dbReference type="Proteomes" id="UP000249447"/>
    </source>
</evidence>
<dbReference type="KEGG" id="lmb:C9I47_0157"/>
<dbReference type="Gene3D" id="3.30.565.10">
    <property type="entry name" value="Histidine kinase-like ATPase, C-terminal domain"/>
    <property type="match status" value="1"/>
</dbReference>
<dbReference type="Pfam" id="PF02518">
    <property type="entry name" value="HATPase_c"/>
    <property type="match status" value="1"/>
</dbReference>
<dbReference type="InterPro" id="IPR036097">
    <property type="entry name" value="HisK_dim/P_sf"/>
</dbReference>
<keyword evidence="4" id="KW-0808">Transferase</keyword>
<dbReference type="InterPro" id="IPR003661">
    <property type="entry name" value="HisK_dim/P_dom"/>
</dbReference>
<dbReference type="CDD" id="cd00082">
    <property type="entry name" value="HisKA"/>
    <property type="match status" value="1"/>
</dbReference>
<dbReference type="SMART" id="SM00388">
    <property type="entry name" value="HisKA"/>
    <property type="match status" value="1"/>
</dbReference>
<dbReference type="Gene3D" id="1.10.287.130">
    <property type="match status" value="1"/>
</dbReference>
<dbReference type="EC" id="2.7.13.3" evidence="2"/>
<dbReference type="InterPro" id="IPR003594">
    <property type="entry name" value="HATPase_dom"/>
</dbReference>
<evidence type="ECO:0000256" key="6">
    <source>
        <dbReference type="ARBA" id="ARBA00022777"/>
    </source>
</evidence>
<dbReference type="SUPFAM" id="SSF55874">
    <property type="entry name" value="ATPase domain of HSP90 chaperone/DNA topoisomerase II/histidine kinase"/>
    <property type="match status" value="1"/>
</dbReference>
<feature type="domain" description="Histidine kinase" evidence="9">
    <location>
        <begin position="138"/>
        <end position="348"/>
    </location>
</feature>
<evidence type="ECO:0000256" key="5">
    <source>
        <dbReference type="ARBA" id="ARBA00022741"/>
    </source>
</evidence>
<dbReference type="PANTHER" id="PTHR43065">
    <property type="entry name" value="SENSOR HISTIDINE KINASE"/>
    <property type="match status" value="1"/>
</dbReference>
<comment type="catalytic activity">
    <reaction evidence="1">
        <text>ATP + protein L-histidine = ADP + protein N-phospho-L-histidine.</text>
        <dbReference type="EC" id="2.7.13.3"/>
    </reaction>
</comment>
<protein>
    <recommendedName>
        <fullName evidence="2">histidine kinase</fullName>
        <ecNumber evidence="2">2.7.13.3</ecNumber>
    </recommendedName>
</protein>
<keyword evidence="3" id="KW-0597">Phosphoprotein</keyword>
<dbReference type="SMART" id="SM00387">
    <property type="entry name" value="HATPase_c"/>
    <property type="match status" value="1"/>
</dbReference>